<dbReference type="InterPro" id="IPR029052">
    <property type="entry name" value="Metallo-depent_PP-like"/>
</dbReference>
<dbReference type="SUPFAM" id="SSF56300">
    <property type="entry name" value="Metallo-dependent phosphatases"/>
    <property type="match status" value="1"/>
</dbReference>
<keyword evidence="4" id="KW-1185">Reference proteome</keyword>
<dbReference type="PANTHER" id="PTHR33393">
    <property type="entry name" value="POLYGLUTAMINE SYNTHESIS ACCESSORY PROTEIN RV0574C-RELATED"/>
    <property type="match status" value="1"/>
</dbReference>
<evidence type="ECO:0000259" key="2">
    <source>
        <dbReference type="SMART" id="SM00854"/>
    </source>
</evidence>
<gene>
    <name evidence="3" type="ORF">GR167_11510</name>
</gene>
<evidence type="ECO:0000313" key="3">
    <source>
        <dbReference type="EMBL" id="MYM55931.1"/>
    </source>
</evidence>
<dbReference type="SMART" id="SM00854">
    <property type="entry name" value="PGA_cap"/>
    <property type="match status" value="1"/>
</dbReference>
<dbReference type="Pfam" id="PF09587">
    <property type="entry name" value="PGA_cap"/>
    <property type="match status" value="1"/>
</dbReference>
<comment type="caution">
    <text evidence="3">The sequence shown here is derived from an EMBL/GenBank/DDBJ whole genome shotgun (WGS) entry which is preliminary data.</text>
</comment>
<reference evidence="3 4" key="1">
    <citation type="submission" date="2020-01" db="EMBL/GenBank/DDBJ databases">
        <authorList>
            <person name="Chen S."/>
        </authorList>
    </citation>
    <scope>NUCLEOTIDE SEQUENCE [LARGE SCALE GENOMIC DNA]</scope>
    <source>
        <strain evidence="3 4">GS-10</strain>
    </source>
</reference>
<dbReference type="Gene3D" id="3.60.21.10">
    <property type="match status" value="1"/>
</dbReference>
<organism evidence="3 4">
    <name type="scientific">Thalassovita mangrovi</name>
    <dbReference type="NCBI Taxonomy" id="2692236"/>
    <lineage>
        <taxon>Bacteria</taxon>
        <taxon>Pseudomonadati</taxon>
        <taxon>Pseudomonadota</taxon>
        <taxon>Alphaproteobacteria</taxon>
        <taxon>Rhodobacterales</taxon>
        <taxon>Roseobacteraceae</taxon>
        <taxon>Thalassovita</taxon>
    </lineage>
</organism>
<evidence type="ECO:0000313" key="4">
    <source>
        <dbReference type="Proteomes" id="UP000479043"/>
    </source>
</evidence>
<dbReference type="RefSeq" id="WP_160973647.1">
    <property type="nucleotide sequence ID" value="NZ_WWEN01000004.1"/>
</dbReference>
<protein>
    <submittedName>
        <fullName evidence="3">Poly-gamma-glutamate biosynthesis protein</fullName>
    </submittedName>
</protein>
<accession>A0A6L8LIS2</accession>
<dbReference type="InterPro" id="IPR052169">
    <property type="entry name" value="CW_Biosynth-Accessory"/>
</dbReference>
<proteinExistence type="inferred from homology"/>
<evidence type="ECO:0000256" key="1">
    <source>
        <dbReference type="ARBA" id="ARBA00005662"/>
    </source>
</evidence>
<dbReference type="Proteomes" id="UP000479043">
    <property type="component" value="Unassembled WGS sequence"/>
</dbReference>
<sequence>MIATPPSANRIRLFLAGDVMLGRGIDQILPCPSDPVLFEGYMRSAQGYVDLAERHCGKIPAPVAAEYVWGDLLADLADRGCDARLINLETAITTASHPAPKGINYRMHPGNIAALQALRPDGCILANNHVLDWGREGLIETLQTLSKVGLAQAGAGETAEQAQAPLIVPLPDGRRLLLLAYARRDSGVAPGWAAGPLLPGIAILPDRRDAVIAEIRARIDPLRRPGDILVASLHWGGNWGYDIAAEDRSLAHALIGEAGADIVFGHSSHHPKAVELHEGKLILYGCGDLINDYEGIGGHEDFRPGLALAYITDLDPADGTLIALSMIPYRIRAFRLQRAGGEDAQWLAERMHRECARFGGAVTLAQDGTVSLIP</sequence>
<feature type="domain" description="Capsule synthesis protein CapA" evidence="2">
    <location>
        <begin position="12"/>
        <end position="293"/>
    </location>
</feature>
<dbReference type="PANTHER" id="PTHR33393:SF11">
    <property type="entry name" value="POLYGLUTAMINE SYNTHESIS ACCESSORY PROTEIN RV0574C-RELATED"/>
    <property type="match status" value="1"/>
</dbReference>
<dbReference type="AlphaFoldDB" id="A0A6L8LIS2"/>
<comment type="similarity">
    <text evidence="1">Belongs to the CapA family.</text>
</comment>
<dbReference type="CDD" id="cd07381">
    <property type="entry name" value="MPP_CapA"/>
    <property type="match status" value="1"/>
</dbReference>
<dbReference type="InterPro" id="IPR019079">
    <property type="entry name" value="Capsule_synth_CapA"/>
</dbReference>
<name>A0A6L8LIS2_9RHOB</name>
<dbReference type="EMBL" id="WWEN01000004">
    <property type="protein sequence ID" value="MYM55931.1"/>
    <property type="molecule type" value="Genomic_DNA"/>
</dbReference>